<sequence length="126" mass="13417">MVAVRGIPKSIDGGRDQLSFSRFCALAGIALLGASSAGTLKCTRSEKQLVPELFTSDNWENISIGFFFCVDVESSALDCSNLDSAECDDFNGVVVIVLDSFITMSSSSSERVTTSIEGLPFSNAFP</sequence>
<keyword evidence="2" id="KW-1185">Reference proteome</keyword>
<gene>
    <name evidence="1" type="ORF">WICPIJ_003340</name>
</gene>
<dbReference type="EMBL" id="JAEUBG010001839">
    <property type="protein sequence ID" value="KAH3685699.1"/>
    <property type="molecule type" value="Genomic_DNA"/>
</dbReference>
<organism evidence="1 2">
    <name type="scientific">Wickerhamomyces pijperi</name>
    <name type="common">Yeast</name>
    <name type="synonym">Pichia pijperi</name>
    <dbReference type="NCBI Taxonomy" id="599730"/>
    <lineage>
        <taxon>Eukaryota</taxon>
        <taxon>Fungi</taxon>
        <taxon>Dikarya</taxon>
        <taxon>Ascomycota</taxon>
        <taxon>Saccharomycotina</taxon>
        <taxon>Saccharomycetes</taxon>
        <taxon>Phaffomycetales</taxon>
        <taxon>Wickerhamomycetaceae</taxon>
        <taxon>Wickerhamomyces</taxon>
    </lineage>
</organism>
<evidence type="ECO:0000313" key="2">
    <source>
        <dbReference type="Proteomes" id="UP000774326"/>
    </source>
</evidence>
<accession>A0A9P8TNZ4</accession>
<proteinExistence type="predicted"/>
<dbReference type="AlphaFoldDB" id="A0A9P8TNZ4"/>
<dbReference type="Proteomes" id="UP000774326">
    <property type="component" value="Unassembled WGS sequence"/>
</dbReference>
<name>A0A9P8TNZ4_WICPI</name>
<reference evidence="1" key="2">
    <citation type="submission" date="2021-01" db="EMBL/GenBank/DDBJ databases">
        <authorList>
            <person name="Schikora-Tamarit M.A."/>
        </authorList>
    </citation>
    <scope>NUCLEOTIDE SEQUENCE</scope>
    <source>
        <strain evidence="1">CBS2887</strain>
    </source>
</reference>
<evidence type="ECO:0000313" key="1">
    <source>
        <dbReference type="EMBL" id="KAH3685699.1"/>
    </source>
</evidence>
<reference evidence="1" key="1">
    <citation type="journal article" date="2021" name="Open Biol.">
        <title>Shared evolutionary footprints suggest mitochondrial oxidative damage underlies multiple complex I losses in fungi.</title>
        <authorList>
            <person name="Schikora-Tamarit M.A."/>
            <person name="Marcet-Houben M."/>
            <person name="Nosek J."/>
            <person name="Gabaldon T."/>
        </authorList>
    </citation>
    <scope>NUCLEOTIDE SEQUENCE</scope>
    <source>
        <strain evidence="1">CBS2887</strain>
    </source>
</reference>
<comment type="caution">
    <text evidence="1">The sequence shown here is derived from an EMBL/GenBank/DDBJ whole genome shotgun (WGS) entry which is preliminary data.</text>
</comment>
<protein>
    <submittedName>
        <fullName evidence="1">Uncharacterized protein</fullName>
    </submittedName>
</protein>